<dbReference type="OrthoDB" id="25883at2157"/>
<evidence type="ECO:0008006" key="3">
    <source>
        <dbReference type="Google" id="ProtNLM"/>
    </source>
</evidence>
<organism evidence="1 2">
    <name type="scientific">Thermocladium modestius</name>
    <dbReference type="NCBI Taxonomy" id="62609"/>
    <lineage>
        <taxon>Archaea</taxon>
        <taxon>Thermoproteota</taxon>
        <taxon>Thermoprotei</taxon>
        <taxon>Thermoproteales</taxon>
        <taxon>Thermoproteaceae</taxon>
        <taxon>Thermocladium</taxon>
    </lineage>
</organism>
<keyword evidence="2" id="KW-1185">Reference proteome</keyword>
<dbReference type="Proteomes" id="UP000610960">
    <property type="component" value="Unassembled WGS sequence"/>
</dbReference>
<name>A0A830GT66_9CREN</name>
<proteinExistence type="predicted"/>
<dbReference type="RefSeq" id="WP_188595459.1">
    <property type="nucleotide sequence ID" value="NZ_BMNL01000001.1"/>
</dbReference>
<dbReference type="AlphaFoldDB" id="A0A830GT66"/>
<sequence length="215" mass="23934">MQEQPISRLVETIVSENPLYMMMISTGIANLSALAKEVLPLIMSTTDRPVKLGTIIKALERMEAKNKVTMPNMFQLMSEAEIMVHSGIGEAEIMVGDVKPELLNELGHDAAIIISDGTRLKLIAPLKIFSRLGLSLTAEYSLIRIVLAEKAPVGFVTTLIQLMRSNKISVKHVLRYDNDVYIVVDRQDAAKLMEMLERLRSQARNNETQSKASPT</sequence>
<comment type="caution">
    <text evidence="1">The sequence shown here is derived from an EMBL/GenBank/DDBJ whole genome shotgun (WGS) entry which is preliminary data.</text>
</comment>
<protein>
    <recommendedName>
        <fullName evidence="3">ACT domain-containing protein</fullName>
    </recommendedName>
</protein>
<gene>
    <name evidence="1" type="ORF">GCM10007981_00270</name>
</gene>
<accession>A0A830GT66</accession>
<dbReference type="EMBL" id="BMNL01000001">
    <property type="protein sequence ID" value="GGP18873.1"/>
    <property type="molecule type" value="Genomic_DNA"/>
</dbReference>
<reference evidence="1" key="1">
    <citation type="journal article" date="2014" name="Int. J. Syst. Evol. Microbiol.">
        <title>Complete genome sequence of Corynebacterium casei LMG S-19264T (=DSM 44701T), isolated from a smear-ripened cheese.</title>
        <authorList>
            <consortium name="US DOE Joint Genome Institute (JGI-PGF)"/>
            <person name="Walter F."/>
            <person name="Albersmeier A."/>
            <person name="Kalinowski J."/>
            <person name="Ruckert C."/>
        </authorList>
    </citation>
    <scope>NUCLEOTIDE SEQUENCE</scope>
    <source>
        <strain evidence="1">JCM 10088</strain>
    </source>
</reference>
<reference evidence="1" key="2">
    <citation type="submission" date="2020-09" db="EMBL/GenBank/DDBJ databases">
        <authorList>
            <person name="Sun Q."/>
            <person name="Ohkuma M."/>
        </authorList>
    </citation>
    <scope>NUCLEOTIDE SEQUENCE</scope>
    <source>
        <strain evidence="1">JCM 10088</strain>
    </source>
</reference>
<evidence type="ECO:0000313" key="1">
    <source>
        <dbReference type="EMBL" id="GGP18873.1"/>
    </source>
</evidence>
<evidence type="ECO:0000313" key="2">
    <source>
        <dbReference type="Proteomes" id="UP000610960"/>
    </source>
</evidence>